<protein>
    <recommendedName>
        <fullName evidence="4">NGG1p interacting factor NIF3</fullName>
    </recommendedName>
</protein>
<dbReference type="EMBL" id="AUWU02000008">
    <property type="protein sequence ID" value="KAH0569973.1"/>
    <property type="molecule type" value="Genomic_DNA"/>
</dbReference>
<evidence type="ECO:0000313" key="3">
    <source>
        <dbReference type="Proteomes" id="UP000018208"/>
    </source>
</evidence>
<keyword evidence="3" id="KW-1185">Reference proteome</keyword>
<dbReference type="Proteomes" id="UP000018208">
    <property type="component" value="Unassembled WGS sequence"/>
</dbReference>
<gene>
    <name evidence="1" type="ORF">SS50377_17813</name>
    <name evidence="2" type="ORF">SS50377_27945</name>
</gene>
<dbReference type="VEuPathDB" id="GiardiaDB:SS50377_27945"/>
<dbReference type="EMBL" id="KI546159">
    <property type="protein sequence ID" value="EST42507.1"/>
    <property type="molecule type" value="Genomic_DNA"/>
</dbReference>
<evidence type="ECO:0008006" key="4">
    <source>
        <dbReference type="Google" id="ProtNLM"/>
    </source>
</evidence>
<dbReference type="PANTHER" id="PTHR41774:SF1">
    <property type="entry name" value="NGG1P INTERACTING FACTOR NIF3"/>
    <property type="match status" value="1"/>
</dbReference>
<reference evidence="1 2" key="1">
    <citation type="journal article" date="2014" name="PLoS Genet.">
        <title>The Genome of Spironucleus salmonicida Highlights a Fish Pathogen Adapted to Fluctuating Environments.</title>
        <authorList>
            <person name="Xu F."/>
            <person name="Jerlstrom-Hultqvist J."/>
            <person name="Einarsson E."/>
            <person name="Astvaldsson A."/>
            <person name="Svard S.G."/>
            <person name="Andersson J.O."/>
        </authorList>
    </citation>
    <scope>NUCLEOTIDE SEQUENCE</scope>
    <source>
        <strain evidence="2">ATCC 50377</strain>
    </source>
</reference>
<organism evidence="1">
    <name type="scientific">Spironucleus salmonicida</name>
    <dbReference type="NCBI Taxonomy" id="348837"/>
    <lineage>
        <taxon>Eukaryota</taxon>
        <taxon>Metamonada</taxon>
        <taxon>Diplomonadida</taxon>
        <taxon>Hexamitidae</taxon>
        <taxon>Hexamitinae</taxon>
        <taxon>Spironucleus</taxon>
    </lineage>
</organism>
<proteinExistence type="predicted"/>
<evidence type="ECO:0000313" key="2">
    <source>
        <dbReference type="EMBL" id="KAH0569973.1"/>
    </source>
</evidence>
<sequence>MYRLDIYIPDQHVELVKKAIFDAGAGKFGNYDSCCFQVHGKGQFRALGNADPFLGKQDVLEIVDEVQLQCIVQKQYIHEVLAALHTVHPYEEPAYQFWRVNEF</sequence>
<dbReference type="InterPro" id="IPR015867">
    <property type="entry name" value="N-reg_PII/ATP_PRibTrfase_C"/>
</dbReference>
<dbReference type="Gene3D" id="3.30.70.120">
    <property type="match status" value="1"/>
</dbReference>
<dbReference type="AlphaFoldDB" id="V6LDE8"/>
<accession>V6LDE8</accession>
<reference evidence="2" key="2">
    <citation type="submission" date="2020-12" db="EMBL/GenBank/DDBJ databases">
        <title>New Spironucleus salmonicida genome in near-complete chromosomes.</title>
        <authorList>
            <person name="Xu F."/>
            <person name="Kurt Z."/>
            <person name="Jimenez-Gonzalez A."/>
            <person name="Astvaldsson A."/>
            <person name="Andersson J.O."/>
            <person name="Svard S.G."/>
        </authorList>
    </citation>
    <scope>NUCLEOTIDE SEQUENCE</scope>
    <source>
        <strain evidence="2">ATCC 50377</strain>
    </source>
</reference>
<dbReference type="PANTHER" id="PTHR41774">
    <property type="match status" value="1"/>
</dbReference>
<dbReference type="OrthoDB" id="15981at2759"/>
<evidence type="ECO:0000313" key="1">
    <source>
        <dbReference type="EMBL" id="EST42507.1"/>
    </source>
</evidence>
<name>V6LDE8_9EUKA</name>
<dbReference type="FunFam" id="3.30.70.120:FF:000006">
    <property type="entry name" value="GTP cyclohydrolase 1 type 2 homolog"/>
    <property type="match status" value="1"/>
</dbReference>
<dbReference type="InterPro" id="IPR036069">
    <property type="entry name" value="DUF34/NIF3_sf"/>
</dbReference>
<dbReference type="SUPFAM" id="SSF102705">
    <property type="entry name" value="NIF3 (NGG1p interacting factor 3)-like"/>
    <property type="match status" value="1"/>
</dbReference>